<gene>
    <name evidence="2" type="ORF">GCM10009107_01520</name>
</gene>
<evidence type="ECO:0000256" key="1">
    <source>
        <dbReference type="SAM" id="MobiDB-lite"/>
    </source>
</evidence>
<accession>A0ABN1JI01</accession>
<evidence type="ECO:0000313" key="2">
    <source>
        <dbReference type="EMBL" id="GAA0740165.1"/>
    </source>
</evidence>
<reference evidence="2 3" key="1">
    <citation type="journal article" date="2019" name="Int. J. Syst. Evol. Microbiol.">
        <title>The Global Catalogue of Microorganisms (GCM) 10K type strain sequencing project: providing services to taxonomists for standard genome sequencing and annotation.</title>
        <authorList>
            <consortium name="The Broad Institute Genomics Platform"/>
            <consortium name="The Broad Institute Genome Sequencing Center for Infectious Disease"/>
            <person name="Wu L."/>
            <person name="Ma J."/>
        </authorList>
    </citation>
    <scope>NUCLEOTIDE SEQUENCE [LARGE SCALE GENOMIC DNA]</scope>
    <source>
        <strain evidence="2 3">JCM 15503</strain>
    </source>
</reference>
<name>A0ABN1JI01_9BURK</name>
<keyword evidence="3" id="KW-1185">Reference proteome</keyword>
<evidence type="ECO:0000313" key="3">
    <source>
        <dbReference type="Proteomes" id="UP001500279"/>
    </source>
</evidence>
<dbReference type="EMBL" id="BAAAEW010000002">
    <property type="protein sequence ID" value="GAA0740165.1"/>
    <property type="molecule type" value="Genomic_DNA"/>
</dbReference>
<protein>
    <submittedName>
        <fullName evidence="2">Uncharacterized protein</fullName>
    </submittedName>
</protein>
<feature type="region of interest" description="Disordered" evidence="1">
    <location>
        <begin position="59"/>
        <end position="118"/>
    </location>
</feature>
<comment type="caution">
    <text evidence="2">The sequence shown here is derived from an EMBL/GenBank/DDBJ whole genome shotgun (WGS) entry which is preliminary data.</text>
</comment>
<dbReference type="Proteomes" id="UP001500279">
    <property type="component" value="Unassembled WGS sequence"/>
</dbReference>
<feature type="compositionally biased region" description="Basic residues" evidence="1">
    <location>
        <begin position="108"/>
        <end position="118"/>
    </location>
</feature>
<organism evidence="2 3">
    <name type="scientific">Ideonella azotifigens</name>
    <dbReference type="NCBI Taxonomy" id="513160"/>
    <lineage>
        <taxon>Bacteria</taxon>
        <taxon>Pseudomonadati</taxon>
        <taxon>Pseudomonadota</taxon>
        <taxon>Betaproteobacteria</taxon>
        <taxon>Burkholderiales</taxon>
        <taxon>Sphaerotilaceae</taxon>
        <taxon>Ideonella</taxon>
    </lineage>
</organism>
<sequence>MLISVLEVAPSSPETIAPSALPICQKYGPSLSVLHSALCCAVALAAAALVDVGAAGAGGGGGGGGGEGGGGGGVGPGAGAGVGALTSPPPPPPQAVMARAEHKAIQARAKRGGKANSG</sequence>
<proteinExistence type="predicted"/>
<feature type="compositionally biased region" description="Gly residues" evidence="1">
    <location>
        <begin position="59"/>
        <end position="82"/>
    </location>
</feature>